<evidence type="ECO:0000256" key="3">
    <source>
        <dbReference type="ARBA" id="ARBA00022884"/>
    </source>
</evidence>
<evidence type="ECO:0000256" key="7">
    <source>
        <dbReference type="RuleBase" id="RU003934"/>
    </source>
</evidence>
<organism evidence="8 9">
    <name type="scientific">Roseovarius atlanticus</name>
    <dbReference type="NCBI Taxonomy" id="1641875"/>
    <lineage>
        <taxon>Bacteria</taxon>
        <taxon>Pseudomonadati</taxon>
        <taxon>Pseudomonadota</taxon>
        <taxon>Alphaproteobacteria</taxon>
        <taxon>Rhodobacterales</taxon>
        <taxon>Roseobacteraceae</taxon>
        <taxon>Roseovarius</taxon>
    </lineage>
</organism>
<dbReference type="GO" id="GO:0005840">
    <property type="term" value="C:ribosome"/>
    <property type="evidence" value="ECO:0007669"/>
    <property type="project" value="UniProtKB-KW"/>
</dbReference>
<proteinExistence type="inferred from homology"/>
<dbReference type="Proteomes" id="UP000051295">
    <property type="component" value="Unassembled WGS sequence"/>
</dbReference>
<sequence>MSAKAEHYDVIRKPVITEKATMASESNAVVFEVAMDAAKPQIKEAVEALFGVKVKAVNTSITKGKQKRFRGIMGRRKDVKKAYVTLEEGNTIDVTTGL</sequence>
<dbReference type="InterPro" id="IPR012677">
    <property type="entry name" value="Nucleotide-bd_a/b_plait_sf"/>
</dbReference>
<dbReference type="NCBIfam" id="NF004360">
    <property type="entry name" value="PRK05738.1-5"/>
    <property type="match status" value="1"/>
</dbReference>
<dbReference type="NCBIfam" id="NF004363">
    <property type="entry name" value="PRK05738.2-4"/>
    <property type="match status" value="1"/>
</dbReference>
<comment type="subunit">
    <text evidence="6">Part of the 50S ribosomal subunit. Contacts protein L29, and trigger factor when it is bound to the ribosome.</text>
</comment>
<gene>
    <name evidence="6" type="primary">rplW</name>
    <name evidence="8" type="ORF">XM53_15580</name>
</gene>
<dbReference type="RefSeq" id="WP_057794965.1">
    <property type="nucleotide sequence ID" value="NZ_LAXJ01000019.1"/>
</dbReference>
<keyword evidence="4 6" id="KW-0689">Ribosomal protein</keyword>
<evidence type="ECO:0000256" key="2">
    <source>
        <dbReference type="ARBA" id="ARBA00022730"/>
    </source>
</evidence>
<comment type="function">
    <text evidence="6">One of the early assembly proteins it binds 23S rRNA. One of the proteins that surrounds the polypeptide exit tunnel on the outside of the ribosome. Forms the main docking site for trigger factor binding to the ribosome.</text>
</comment>
<evidence type="ECO:0000313" key="9">
    <source>
        <dbReference type="Proteomes" id="UP000051295"/>
    </source>
</evidence>
<dbReference type="NCBIfam" id="NF004366">
    <property type="entry name" value="PRK05738.3-2"/>
    <property type="match status" value="1"/>
</dbReference>
<dbReference type="SUPFAM" id="SSF54189">
    <property type="entry name" value="Ribosomal proteins S24e, L23 and L15e"/>
    <property type="match status" value="1"/>
</dbReference>
<evidence type="ECO:0000256" key="5">
    <source>
        <dbReference type="ARBA" id="ARBA00023274"/>
    </source>
</evidence>
<dbReference type="PATRIC" id="fig|1641875.4.peg.926"/>
<dbReference type="InterPro" id="IPR012678">
    <property type="entry name" value="Ribosomal_uL23/eL15/eS24_sf"/>
</dbReference>
<dbReference type="STRING" id="1641875.XM53_15580"/>
<dbReference type="InterPro" id="IPR001014">
    <property type="entry name" value="Ribosomal_uL23_CS"/>
</dbReference>
<dbReference type="GO" id="GO:0019843">
    <property type="term" value="F:rRNA binding"/>
    <property type="evidence" value="ECO:0007669"/>
    <property type="project" value="UniProtKB-UniRule"/>
</dbReference>
<dbReference type="InterPro" id="IPR013025">
    <property type="entry name" value="Ribosomal_uL23-like"/>
</dbReference>
<dbReference type="Gene3D" id="3.30.70.330">
    <property type="match status" value="1"/>
</dbReference>
<protein>
    <recommendedName>
        <fullName evidence="6">Large ribosomal subunit protein uL23</fullName>
    </recommendedName>
</protein>
<dbReference type="GO" id="GO:0006412">
    <property type="term" value="P:translation"/>
    <property type="evidence" value="ECO:0007669"/>
    <property type="project" value="UniProtKB-UniRule"/>
</dbReference>
<evidence type="ECO:0000256" key="1">
    <source>
        <dbReference type="ARBA" id="ARBA00006700"/>
    </source>
</evidence>
<dbReference type="OrthoDB" id="9793353at2"/>
<comment type="similarity">
    <text evidence="1 6 7">Belongs to the universal ribosomal protein uL23 family.</text>
</comment>
<comment type="caution">
    <text evidence="8">The sequence shown here is derived from an EMBL/GenBank/DDBJ whole genome shotgun (WGS) entry which is preliminary data.</text>
</comment>
<reference evidence="8 9" key="1">
    <citation type="submission" date="2015-04" db="EMBL/GenBank/DDBJ databases">
        <title>The draft genome sequence of Roseovarius sp.R12b.</title>
        <authorList>
            <person name="Li G."/>
            <person name="Lai Q."/>
            <person name="Shao Z."/>
            <person name="Yan P."/>
        </authorList>
    </citation>
    <scope>NUCLEOTIDE SEQUENCE [LARGE SCALE GENOMIC DNA]</scope>
    <source>
        <strain evidence="8 9">R12B</strain>
    </source>
</reference>
<dbReference type="Pfam" id="PF00276">
    <property type="entry name" value="Ribosomal_L23"/>
    <property type="match status" value="1"/>
</dbReference>
<keyword evidence="5 6" id="KW-0687">Ribonucleoprotein</keyword>
<accession>A0A0T5NR40</accession>
<keyword evidence="3 6" id="KW-0694">RNA-binding</keyword>
<evidence type="ECO:0000313" key="8">
    <source>
        <dbReference type="EMBL" id="KRS11380.1"/>
    </source>
</evidence>
<dbReference type="PANTHER" id="PTHR11620">
    <property type="entry name" value="60S RIBOSOMAL PROTEIN L23A"/>
    <property type="match status" value="1"/>
</dbReference>
<keyword evidence="9" id="KW-1185">Reference proteome</keyword>
<dbReference type="HAMAP" id="MF_01369_B">
    <property type="entry name" value="Ribosomal_uL23_B"/>
    <property type="match status" value="1"/>
</dbReference>
<dbReference type="NCBIfam" id="NF004359">
    <property type="entry name" value="PRK05738.1-3"/>
    <property type="match status" value="1"/>
</dbReference>
<evidence type="ECO:0000256" key="6">
    <source>
        <dbReference type="HAMAP-Rule" id="MF_01369"/>
    </source>
</evidence>
<evidence type="ECO:0000256" key="4">
    <source>
        <dbReference type="ARBA" id="ARBA00022980"/>
    </source>
</evidence>
<dbReference type="GO" id="GO:0003735">
    <property type="term" value="F:structural constituent of ribosome"/>
    <property type="evidence" value="ECO:0007669"/>
    <property type="project" value="InterPro"/>
</dbReference>
<dbReference type="EMBL" id="LAXJ01000019">
    <property type="protein sequence ID" value="KRS11380.1"/>
    <property type="molecule type" value="Genomic_DNA"/>
</dbReference>
<dbReference type="FunFam" id="3.30.70.330:FF:000001">
    <property type="entry name" value="50S ribosomal protein L23"/>
    <property type="match status" value="1"/>
</dbReference>
<keyword evidence="2 6" id="KW-0699">rRNA-binding</keyword>
<dbReference type="AlphaFoldDB" id="A0A0T5NR40"/>
<name>A0A0T5NR40_9RHOB</name>
<dbReference type="GO" id="GO:1990904">
    <property type="term" value="C:ribonucleoprotein complex"/>
    <property type="evidence" value="ECO:0007669"/>
    <property type="project" value="UniProtKB-KW"/>
</dbReference>
<dbReference type="PROSITE" id="PS00050">
    <property type="entry name" value="RIBOSOMAL_L23"/>
    <property type="match status" value="1"/>
</dbReference>